<proteinExistence type="predicted"/>
<dbReference type="InterPro" id="IPR001173">
    <property type="entry name" value="Glyco_trans_2-like"/>
</dbReference>
<evidence type="ECO:0000313" key="3">
    <source>
        <dbReference type="Proteomes" id="UP001177341"/>
    </source>
</evidence>
<reference evidence="2" key="1">
    <citation type="submission" date="2023-07" db="EMBL/GenBank/DDBJ databases">
        <title>Genome content predicts the carbon catabolic preferences of heterotrophic bacteria.</title>
        <authorList>
            <person name="Gralka M."/>
        </authorList>
    </citation>
    <scope>NUCLEOTIDE SEQUENCE</scope>
    <source>
        <strain evidence="2">5G01</strain>
    </source>
</reference>
<dbReference type="InterPro" id="IPR029044">
    <property type="entry name" value="Nucleotide-diphossugar_trans"/>
</dbReference>
<dbReference type="InterPro" id="IPR027417">
    <property type="entry name" value="P-loop_NTPase"/>
</dbReference>
<dbReference type="EMBL" id="JAUYVO010000003">
    <property type="protein sequence ID" value="MDP2521864.1"/>
    <property type="molecule type" value="Genomic_DNA"/>
</dbReference>
<dbReference type="Proteomes" id="UP001177341">
    <property type="component" value="Unassembled WGS sequence"/>
</dbReference>
<keyword evidence="2" id="KW-0808">Transferase</keyword>
<dbReference type="GO" id="GO:0016757">
    <property type="term" value="F:glycosyltransferase activity"/>
    <property type="evidence" value="ECO:0007669"/>
    <property type="project" value="UniProtKB-KW"/>
</dbReference>
<sequence length="1277" mass="148677">MKNHANVRQKFVDHLELSQSNSDAIDIREYVLKLKYEKLTIGYVKGTLDKFYGANLKRIFKEYSSLSDKEWEKNNVFLCTGSVLNEEDISHKGAVKLFDKIEDSKKIIFFEQGFLASSHSWSHSFKHGDPKFACLGYIYDDISYYYMADYPNRLTQKLNSKEELSKDELARSKKCIETIISQHISKYNAQPLQCPTMTQGYKRRVLVCDQAFADASTIYGKVTEQDFQNMLVAAIHENPDAEVIIKTHPDSHWEKNRSGYYTHIKSYKNVRVINEPVNPYSLFENVDTVYVGTSGMGLEALLAGKKVVTFGVPFYAGWGLTDDRKVISHRNRNRSLEDIFYFFYIWYTIYHRPDREGVCEIEDVIEYIIENRPVTFHDEIPNSTTPKVSIILPVYGVEAYIKECLESIQNQTLRDIEIIPVNDCSPDNSQVIIDSLAESDPRIKPIVLKKNVGQGFARNEGIKVAKGEYIWFIDSDDFFTSNDVLEKLYKSALENSADMVRGKKACERHEDLNGKHLKNVADFSEKYFNQNVVGTNFSSNTNLLYNRHFWVFLYKREFLESNKIVFDITQWEEKPFLLKALLNAKAINILKLDTVTYRVRQTSTARREKNIADFELQLKNFELVVDLLAVSKALEDTKLKKHASFILSQYLHYLIFGMCSRLSIDGIVDVPFKTLITRIKVVFESIGFEPKDISDMTQQIDKYDFADRKYHLILSLILADDSETIVKVREGKPIDQFELYHLYEKYSENDAALSYINTYFRNDRVFTNKSKSLSFNKPKVIIHIGSTKTGSTYIQHHLENNRPKLLEQGIYYPEVGLFWQKERPEKQAGHAPFATAAIHNDRSLLEHVESAVAYHGSKLHTVILSSEAFFLNKKAVELVSYFKSYPCTMMLYLRRQDDWANSQYCEFVAGGAVGRTALTIDEWLKTDKALGFMDYYGLVNHWANVLDEKNIIVRPYIRSQLVNQDILEDFCHTLSLEKVLDHPKPPSNQQNDALLNTNYVHILRKFNSLPFKNNREDYLAFVSELVNKLKDFSFVKSEKTNFLSAEARSELLDFYKNDNELLTKEFSNVPLFEYVINDQDTSKTSTITVEEFDVLFDTYFDKSNLLNDYSDMKRKLKNAHGRIRYLENINNTNLSLVKDDVKQVSSAKPSSLVNYGYWDWRFYAFKPLLKLLLKKRMTSPKDLEVFERDPYQFLSNFEDESYTLMRKVFFPQFSVYGIFNYLSVLKPYVSKRIEMIDSEAEASLFKENEILYFRNLKNKKYQRIGKLLYPIGRKKHV</sequence>
<feature type="domain" description="Glycosyltransferase 2-like" evidence="1">
    <location>
        <begin position="389"/>
        <end position="529"/>
    </location>
</feature>
<keyword evidence="2" id="KW-0328">Glycosyltransferase</keyword>
<organism evidence="2 3">
    <name type="scientific">Neptunomonas phycophila</name>
    <dbReference type="NCBI Taxonomy" id="1572645"/>
    <lineage>
        <taxon>Bacteria</taxon>
        <taxon>Pseudomonadati</taxon>
        <taxon>Pseudomonadota</taxon>
        <taxon>Gammaproteobacteria</taxon>
        <taxon>Oceanospirillales</taxon>
        <taxon>Oceanospirillaceae</taxon>
        <taxon>Neptunomonas</taxon>
    </lineage>
</organism>
<evidence type="ECO:0000259" key="1">
    <source>
        <dbReference type="Pfam" id="PF00535"/>
    </source>
</evidence>
<dbReference type="PANTHER" id="PTHR22916">
    <property type="entry name" value="GLYCOSYLTRANSFERASE"/>
    <property type="match status" value="1"/>
</dbReference>
<name>A0ABT9ESC6_9GAMM</name>
<dbReference type="EC" id="2.4.-.-" evidence="2"/>
<accession>A0ABT9ESC6</accession>
<dbReference type="Pfam" id="PF05159">
    <property type="entry name" value="Capsule_synth"/>
    <property type="match status" value="1"/>
</dbReference>
<keyword evidence="3" id="KW-1185">Reference proteome</keyword>
<dbReference type="Gene3D" id="3.90.550.10">
    <property type="entry name" value="Spore Coat Polysaccharide Biosynthesis Protein SpsA, Chain A"/>
    <property type="match status" value="1"/>
</dbReference>
<protein>
    <submittedName>
        <fullName evidence="2">Glycosyltransferase</fullName>
        <ecNumber evidence="2">2.4.-.-</ecNumber>
    </submittedName>
</protein>
<comment type="caution">
    <text evidence="2">The sequence shown here is derived from an EMBL/GenBank/DDBJ whole genome shotgun (WGS) entry which is preliminary data.</text>
</comment>
<dbReference type="InterPro" id="IPR007833">
    <property type="entry name" value="Capsule_polysaccharide_synth"/>
</dbReference>
<dbReference type="PANTHER" id="PTHR22916:SF3">
    <property type="entry name" value="UDP-GLCNAC:BETAGAL BETA-1,3-N-ACETYLGLUCOSAMINYLTRANSFERASE-LIKE PROTEIN 1"/>
    <property type="match status" value="1"/>
</dbReference>
<dbReference type="CDD" id="cd00761">
    <property type="entry name" value="Glyco_tranf_GTA_type"/>
    <property type="match status" value="1"/>
</dbReference>
<dbReference type="RefSeq" id="WP_305450290.1">
    <property type="nucleotide sequence ID" value="NZ_JAUYVO010000003.1"/>
</dbReference>
<dbReference type="Pfam" id="PF00535">
    <property type="entry name" value="Glycos_transf_2"/>
    <property type="match status" value="1"/>
</dbReference>
<evidence type="ECO:0000313" key="2">
    <source>
        <dbReference type="EMBL" id="MDP2521864.1"/>
    </source>
</evidence>
<gene>
    <name evidence="2" type="ORF">Q8W30_04700</name>
</gene>
<dbReference type="SUPFAM" id="SSF52540">
    <property type="entry name" value="P-loop containing nucleoside triphosphate hydrolases"/>
    <property type="match status" value="1"/>
</dbReference>
<dbReference type="SUPFAM" id="SSF53448">
    <property type="entry name" value="Nucleotide-diphospho-sugar transferases"/>
    <property type="match status" value="1"/>
</dbReference>
<dbReference type="Gene3D" id="3.40.50.300">
    <property type="entry name" value="P-loop containing nucleotide triphosphate hydrolases"/>
    <property type="match status" value="1"/>
</dbReference>